<name>A0A2H5Q321_CITUN</name>
<feature type="transmembrane region" description="Helical" evidence="6">
    <location>
        <begin position="466"/>
        <end position="487"/>
    </location>
</feature>
<dbReference type="SUPFAM" id="SSF103473">
    <property type="entry name" value="MFS general substrate transporter"/>
    <property type="match status" value="1"/>
</dbReference>
<feature type="transmembrane region" description="Helical" evidence="6">
    <location>
        <begin position="80"/>
        <end position="101"/>
    </location>
</feature>
<feature type="transmembrane region" description="Helical" evidence="6">
    <location>
        <begin position="354"/>
        <end position="372"/>
    </location>
</feature>
<dbReference type="GO" id="GO:0016020">
    <property type="term" value="C:membrane"/>
    <property type="evidence" value="ECO:0007669"/>
    <property type="project" value="UniProtKB-SubCell"/>
</dbReference>
<feature type="transmembrane region" description="Helical" evidence="6">
    <location>
        <begin position="196"/>
        <end position="215"/>
    </location>
</feature>
<dbReference type="InterPro" id="IPR036259">
    <property type="entry name" value="MFS_trans_sf"/>
</dbReference>
<feature type="transmembrane region" description="Helical" evidence="6">
    <location>
        <begin position="514"/>
        <end position="532"/>
    </location>
</feature>
<organism evidence="7 8">
    <name type="scientific">Citrus unshiu</name>
    <name type="common">Satsuma mandarin</name>
    <name type="synonym">Citrus nobilis var. unshiu</name>
    <dbReference type="NCBI Taxonomy" id="55188"/>
    <lineage>
        <taxon>Eukaryota</taxon>
        <taxon>Viridiplantae</taxon>
        <taxon>Streptophyta</taxon>
        <taxon>Embryophyta</taxon>
        <taxon>Tracheophyta</taxon>
        <taxon>Spermatophyta</taxon>
        <taxon>Magnoliopsida</taxon>
        <taxon>eudicotyledons</taxon>
        <taxon>Gunneridae</taxon>
        <taxon>Pentapetalae</taxon>
        <taxon>rosids</taxon>
        <taxon>malvids</taxon>
        <taxon>Sapindales</taxon>
        <taxon>Rutaceae</taxon>
        <taxon>Aurantioideae</taxon>
        <taxon>Citrus</taxon>
    </lineage>
</organism>
<evidence type="ECO:0000313" key="8">
    <source>
        <dbReference type="Proteomes" id="UP000236630"/>
    </source>
</evidence>
<sequence length="582" mass="64319">MGDKVAGIKQKGGFRACTFVFVLSALENMGFIANGISMVLYFKNEMHFDIAGASNTLTNFFGSTFLLCLVGGFISDTYLSRFATCLVFGTLEVLALVMLTIQAYSKSLHPPDCGKSSCLKGAIAAYFYGSLYLYSLGCGGNRGTLPALGAGQFDENDPKGAKALASYFNFYLFATTLAAMIGVTAIVYVFIDQGWWLGFLISSVATLIGLIALAIGKPFYRIQQPGESPLVRVAQVIVVAIKNRKLSLPDNPEELYEINKIERVGTEERIPHTNQFRCLDKAAIVPKDSTAAAPWRVCTVTQVEEVKILARMMPILASTIIMNTCLAQLQTLSVTQGAYMDPRLGSIKVPTPSIPVLPLLFMAILIPIYEFLFVPFARKITGHPAGITQLQRVGVGLVLSVISMTIAGFVEVKRRNAFNQSPPKQISLFWLSFQYCIFGIADMFTFVGLLEFFYKEAPAGMRTLSTSFTFLSLSFGNFLSSAFVEIINAVTKRITPSRQGWLHGKDINKNNANLFYWFLAIVSVLNFVLYLYSAIWYKYKQENYSDAKTTTTSVLDAKEEKIDRDYGEAKQNVPVSSDDDRI</sequence>
<evidence type="ECO:0000256" key="3">
    <source>
        <dbReference type="ARBA" id="ARBA00022692"/>
    </source>
</evidence>
<comment type="subcellular location">
    <subcellularLocation>
        <location evidence="1">Membrane</location>
        <topology evidence="1">Multi-pass membrane protein</topology>
    </subcellularLocation>
</comment>
<dbReference type="Gene3D" id="1.20.1250.20">
    <property type="entry name" value="MFS general substrate transporter like domains"/>
    <property type="match status" value="1"/>
</dbReference>
<dbReference type="InterPro" id="IPR000109">
    <property type="entry name" value="POT_fam"/>
</dbReference>
<accession>A0A2H5Q321</accession>
<feature type="transmembrane region" description="Helical" evidence="6">
    <location>
        <begin position="54"/>
        <end position="74"/>
    </location>
</feature>
<keyword evidence="5 6" id="KW-0472">Membrane</keyword>
<keyword evidence="4 6" id="KW-1133">Transmembrane helix</keyword>
<evidence type="ECO:0000256" key="2">
    <source>
        <dbReference type="ARBA" id="ARBA00005982"/>
    </source>
</evidence>
<proteinExistence type="inferred from homology"/>
<protein>
    <recommendedName>
        <fullName evidence="9">Major facilitator superfamily (MFS) profile domain-containing protein</fullName>
    </recommendedName>
</protein>
<keyword evidence="3 6" id="KW-0812">Transmembrane</keyword>
<dbReference type="GO" id="GO:0022857">
    <property type="term" value="F:transmembrane transporter activity"/>
    <property type="evidence" value="ECO:0007669"/>
    <property type="project" value="InterPro"/>
</dbReference>
<comment type="caution">
    <text evidence="7">The sequence shown here is derived from an EMBL/GenBank/DDBJ whole genome shotgun (WGS) entry which is preliminary data.</text>
</comment>
<comment type="similarity">
    <text evidence="2">Belongs to the major facilitator superfamily. Proton-dependent oligopeptide transporter (POT/PTR) (TC 2.A.17) family.</text>
</comment>
<reference evidence="7 8" key="1">
    <citation type="journal article" date="2017" name="Front. Genet.">
        <title>Draft sequencing of the heterozygous diploid genome of Satsuma (Citrus unshiu Marc.) using a hybrid assembly approach.</title>
        <authorList>
            <person name="Shimizu T."/>
            <person name="Tanizawa Y."/>
            <person name="Mochizuki T."/>
            <person name="Nagasaki H."/>
            <person name="Yoshioka T."/>
            <person name="Toyoda A."/>
            <person name="Fujiyama A."/>
            <person name="Kaminuma E."/>
            <person name="Nakamura Y."/>
        </authorList>
    </citation>
    <scope>NUCLEOTIDE SEQUENCE [LARGE SCALE GENOMIC DNA]</scope>
    <source>
        <strain evidence="8">cv. Miyagawa wase</strain>
    </source>
</reference>
<feature type="transmembrane region" description="Helical" evidence="6">
    <location>
        <begin position="393"/>
        <end position="412"/>
    </location>
</feature>
<dbReference type="EMBL" id="BDQV01000200">
    <property type="protein sequence ID" value="GAY59036.1"/>
    <property type="molecule type" value="Genomic_DNA"/>
</dbReference>
<evidence type="ECO:0000256" key="6">
    <source>
        <dbReference type="SAM" id="Phobius"/>
    </source>
</evidence>
<evidence type="ECO:0000256" key="5">
    <source>
        <dbReference type="ARBA" id="ARBA00023136"/>
    </source>
</evidence>
<dbReference type="Pfam" id="PF00854">
    <property type="entry name" value="PTR2"/>
    <property type="match status" value="1"/>
</dbReference>
<evidence type="ECO:0000313" key="7">
    <source>
        <dbReference type="EMBL" id="GAY59036.1"/>
    </source>
</evidence>
<evidence type="ECO:0008006" key="9">
    <source>
        <dbReference type="Google" id="ProtNLM"/>
    </source>
</evidence>
<evidence type="ECO:0000256" key="4">
    <source>
        <dbReference type="ARBA" id="ARBA00022989"/>
    </source>
</evidence>
<feature type="transmembrane region" description="Helical" evidence="6">
    <location>
        <begin position="168"/>
        <end position="190"/>
    </location>
</feature>
<gene>
    <name evidence="7" type="ORF">CUMW_191510</name>
</gene>
<dbReference type="Proteomes" id="UP000236630">
    <property type="component" value="Unassembled WGS sequence"/>
</dbReference>
<dbReference type="PANTHER" id="PTHR11654">
    <property type="entry name" value="OLIGOPEPTIDE TRANSPORTER-RELATED"/>
    <property type="match status" value="1"/>
</dbReference>
<feature type="transmembrane region" description="Helical" evidence="6">
    <location>
        <begin position="20"/>
        <end position="42"/>
    </location>
</feature>
<dbReference type="AlphaFoldDB" id="A0A2H5Q321"/>
<feature type="transmembrane region" description="Helical" evidence="6">
    <location>
        <begin position="432"/>
        <end position="454"/>
    </location>
</feature>
<evidence type="ECO:0000256" key="1">
    <source>
        <dbReference type="ARBA" id="ARBA00004141"/>
    </source>
</evidence>
<keyword evidence="8" id="KW-1185">Reference proteome</keyword>